<name>A0A7S4RFS0_9STRA</name>
<reference evidence="1" key="1">
    <citation type="submission" date="2021-01" db="EMBL/GenBank/DDBJ databases">
        <authorList>
            <person name="Corre E."/>
            <person name="Pelletier E."/>
            <person name="Niang G."/>
            <person name="Scheremetjew M."/>
            <person name="Finn R."/>
            <person name="Kale V."/>
            <person name="Holt S."/>
            <person name="Cochrane G."/>
            <person name="Meng A."/>
            <person name="Brown T."/>
            <person name="Cohen L."/>
        </authorList>
    </citation>
    <scope>NUCLEOTIDE SEQUENCE</scope>
    <source>
        <strain evidence="1">GSO104</strain>
    </source>
</reference>
<evidence type="ECO:0000313" key="1">
    <source>
        <dbReference type="EMBL" id="CAE4612531.1"/>
    </source>
</evidence>
<accession>A0A7S4RFS0</accession>
<organism evidence="1">
    <name type="scientific">Ditylum brightwellii</name>
    <dbReference type="NCBI Taxonomy" id="49249"/>
    <lineage>
        <taxon>Eukaryota</taxon>
        <taxon>Sar</taxon>
        <taxon>Stramenopiles</taxon>
        <taxon>Ochrophyta</taxon>
        <taxon>Bacillariophyta</taxon>
        <taxon>Mediophyceae</taxon>
        <taxon>Lithodesmiophycidae</taxon>
        <taxon>Lithodesmiales</taxon>
        <taxon>Lithodesmiaceae</taxon>
        <taxon>Ditylum</taxon>
    </lineage>
</organism>
<dbReference type="AlphaFoldDB" id="A0A7S4RFS0"/>
<protein>
    <submittedName>
        <fullName evidence="1">Uncharacterized protein</fullName>
    </submittedName>
</protein>
<dbReference type="EMBL" id="HBNS01022336">
    <property type="protein sequence ID" value="CAE4612531.1"/>
    <property type="molecule type" value="Transcribed_RNA"/>
</dbReference>
<sequence length="113" mass="12454">MQCYINDSIVKNPDPQTIKKFKIIGSFILDQYILMKIETYGIEMRVGGPLSSVYLDPISVQSIDVAIPRITQVLSAAVTQAIGCVHKASFVADGKCHLASTNRLHLQGDCTYH</sequence>
<gene>
    <name evidence="1" type="ORF">DBRI00130_LOCUS17662</name>
</gene>
<proteinExistence type="predicted"/>